<dbReference type="OMA" id="DCNEFIC"/>
<evidence type="ECO:0000256" key="1">
    <source>
        <dbReference type="ARBA" id="ARBA00022723"/>
    </source>
</evidence>
<keyword evidence="3" id="KW-0862">Zinc</keyword>
<dbReference type="PANTHER" id="PTHR46016:SF1">
    <property type="entry name" value="RING-TYPE DOMAIN-CONTAINING PROTEIN"/>
    <property type="match status" value="1"/>
</dbReference>
<sequence>MKEDIKLLSVDCNEFICSICYQVFTKPIKTSCGHNFCIKCITKWVQKKKQCPCCRKWCSNATVQEKDEILDEKISQLNVVCLKCNKWTGLMKDLKTHRFDQCTTYQSENHSIQYQVVEDDPNDNLSHIKKELLSIKNQQNFKQLMELEDEDFLFEKIPIQQKTKIIRKTRSHKNQDQDVQFLQDDDIIKLKQSEIYIRKQIKKRFRIQNSLLNDLIEKKYKIETYLFFVTLFYNRNECLFQKLRNQNDDKLSVYCIQK</sequence>
<reference evidence="6" key="1">
    <citation type="submission" date="2021-01" db="EMBL/GenBank/DDBJ databases">
        <authorList>
            <consortium name="Genoscope - CEA"/>
            <person name="William W."/>
        </authorList>
    </citation>
    <scope>NUCLEOTIDE SEQUENCE</scope>
</reference>
<keyword evidence="7" id="KW-1185">Reference proteome</keyword>
<dbReference type="InterPro" id="IPR017907">
    <property type="entry name" value="Znf_RING_CS"/>
</dbReference>
<dbReference type="GO" id="GO:0008270">
    <property type="term" value="F:zinc ion binding"/>
    <property type="evidence" value="ECO:0007669"/>
    <property type="project" value="UniProtKB-KW"/>
</dbReference>
<feature type="domain" description="RING-type" evidence="5">
    <location>
        <begin position="17"/>
        <end position="55"/>
    </location>
</feature>
<dbReference type="Proteomes" id="UP000683925">
    <property type="component" value="Unassembled WGS sequence"/>
</dbReference>
<dbReference type="InterPro" id="IPR001841">
    <property type="entry name" value="Znf_RING"/>
</dbReference>
<evidence type="ECO:0000313" key="6">
    <source>
        <dbReference type="EMBL" id="CAD8142871.1"/>
    </source>
</evidence>
<evidence type="ECO:0000313" key="7">
    <source>
        <dbReference type="Proteomes" id="UP000683925"/>
    </source>
</evidence>
<comment type="caution">
    <text evidence="6">The sequence shown here is derived from an EMBL/GenBank/DDBJ whole genome shotgun (WGS) entry which is preliminary data.</text>
</comment>
<dbReference type="GO" id="GO:0061630">
    <property type="term" value="F:ubiquitin protein ligase activity"/>
    <property type="evidence" value="ECO:0007669"/>
    <property type="project" value="TreeGrafter"/>
</dbReference>
<dbReference type="OrthoDB" id="305238at2759"/>
<dbReference type="PROSITE" id="PS00518">
    <property type="entry name" value="ZF_RING_1"/>
    <property type="match status" value="1"/>
</dbReference>
<dbReference type="GO" id="GO:0000209">
    <property type="term" value="P:protein polyubiquitination"/>
    <property type="evidence" value="ECO:0007669"/>
    <property type="project" value="TreeGrafter"/>
</dbReference>
<dbReference type="EMBL" id="CAJJDP010000014">
    <property type="protein sequence ID" value="CAD8142871.1"/>
    <property type="molecule type" value="Genomic_DNA"/>
</dbReference>
<dbReference type="PANTHER" id="PTHR46016">
    <property type="entry name" value="ZINC FINGER, RING/FYVE/PHD-TYPE"/>
    <property type="match status" value="1"/>
</dbReference>
<evidence type="ECO:0000256" key="2">
    <source>
        <dbReference type="ARBA" id="ARBA00022771"/>
    </source>
</evidence>
<evidence type="ECO:0000259" key="5">
    <source>
        <dbReference type="PROSITE" id="PS50089"/>
    </source>
</evidence>
<dbReference type="SMART" id="SM00184">
    <property type="entry name" value="RING"/>
    <property type="match status" value="1"/>
</dbReference>
<keyword evidence="1" id="KW-0479">Metal-binding</keyword>
<dbReference type="AlphaFoldDB" id="A0A8S1SMY0"/>
<accession>A0A8S1SMY0</accession>
<keyword evidence="2 4" id="KW-0863">Zinc-finger</keyword>
<dbReference type="InterPro" id="IPR051438">
    <property type="entry name" value="RNF_E3_ubiq-protein_ligase"/>
</dbReference>
<proteinExistence type="predicted"/>
<gene>
    <name evidence="6" type="ORF">POCTA_138.1.T0140195</name>
</gene>
<dbReference type="GO" id="GO:0006511">
    <property type="term" value="P:ubiquitin-dependent protein catabolic process"/>
    <property type="evidence" value="ECO:0007669"/>
    <property type="project" value="TreeGrafter"/>
</dbReference>
<evidence type="ECO:0000256" key="4">
    <source>
        <dbReference type="PROSITE-ProRule" id="PRU00175"/>
    </source>
</evidence>
<dbReference type="PROSITE" id="PS50089">
    <property type="entry name" value="ZF_RING_2"/>
    <property type="match status" value="1"/>
</dbReference>
<evidence type="ECO:0000256" key="3">
    <source>
        <dbReference type="ARBA" id="ARBA00022833"/>
    </source>
</evidence>
<name>A0A8S1SMY0_PAROT</name>
<organism evidence="6 7">
    <name type="scientific">Paramecium octaurelia</name>
    <dbReference type="NCBI Taxonomy" id="43137"/>
    <lineage>
        <taxon>Eukaryota</taxon>
        <taxon>Sar</taxon>
        <taxon>Alveolata</taxon>
        <taxon>Ciliophora</taxon>
        <taxon>Intramacronucleata</taxon>
        <taxon>Oligohymenophorea</taxon>
        <taxon>Peniculida</taxon>
        <taxon>Parameciidae</taxon>
        <taxon>Paramecium</taxon>
    </lineage>
</organism>
<dbReference type="Pfam" id="PF13639">
    <property type="entry name" value="zf-RING_2"/>
    <property type="match status" value="1"/>
</dbReference>
<protein>
    <recommendedName>
        <fullName evidence="5">RING-type domain-containing protein</fullName>
    </recommendedName>
</protein>